<comment type="caution">
    <text evidence="4">The sequence shown here is derived from an EMBL/GenBank/DDBJ whole genome shotgun (WGS) entry which is preliminary data.</text>
</comment>
<dbReference type="InterPro" id="IPR015359">
    <property type="entry name" value="PLC_EF-hand-like"/>
</dbReference>
<feature type="compositionally biased region" description="Acidic residues" evidence="2">
    <location>
        <begin position="294"/>
        <end position="308"/>
    </location>
</feature>
<evidence type="ECO:0000256" key="2">
    <source>
        <dbReference type="SAM" id="MobiDB-lite"/>
    </source>
</evidence>
<proteinExistence type="predicted"/>
<dbReference type="SMART" id="SM00149">
    <property type="entry name" value="PLCYc"/>
    <property type="match status" value="1"/>
</dbReference>
<dbReference type="PANTHER" id="PTHR10336:SF156">
    <property type="entry name" value="PHOSPHOINOSITIDE PHOSPHOLIPASE C 7"/>
    <property type="match status" value="1"/>
</dbReference>
<dbReference type="GO" id="GO:0004435">
    <property type="term" value="F:phosphatidylinositol-4,5-bisphosphate phospholipase C activity"/>
    <property type="evidence" value="ECO:0007669"/>
    <property type="project" value="InterPro"/>
</dbReference>
<dbReference type="Proteomes" id="UP000694240">
    <property type="component" value="Chromosome 10"/>
</dbReference>
<dbReference type="InterPro" id="IPR001192">
    <property type="entry name" value="PI-PLC_fam"/>
</dbReference>
<evidence type="ECO:0000313" key="4">
    <source>
        <dbReference type="EMBL" id="KAG7561031.1"/>
    </source>
</evidence>
<feature type="region of interest" description="Disordered" evidence="2">
    <location>
        <begin position="285"/>
        <end position="317"/>
    </location>
</feature>
<dbReference type="Pfam" id="PF09279">
    <property type="entry name" value="EF-hand_like"/>
    <property type="match status" value="1"/>
</dbReference>
<dbReference type="InterPro" id="IPR001711">
    <property type="entry name" value="PLipase_C_Pinositol-sp_Y"/>
</dbReference>
<name>A0A8T1ZRY7_9BRAS</name>
<dbReference type="Pfam" id="PF00388">
    <property type="entry name" value="PI-PLC-X"/>
    <property type="match status" value="1"/>
</dbReference>
<accession>A0A8T1ZRY7</accession>
<dbReference type="PANTHER" id="PTHR10336">
    <property type="entry name" value="PHOSPHOINOSITIDE-SPECIFIC PHOSPHOLIPASE C FAMILY PROTEIN"/>
    <property type="match status" value="1"/>
</dbReference>
<sequence length="420" mass="47694">MSKQTYKVCFCFRRRYRHTVSVAPPEIKTLFDNYSDKGLMTTDLLLRFLIDVQKQDKATREEAQEIVNASSSLLHRNGLHLDAFFKYLFAVTNSPLSSQEVHQDMDAPLSHYFIFTGHNSYLTGNQLSSDCSELPIIEALKKGVRVIELDIWPNSDEDGIDVLHGRTLTSPVELIKCLRAIREHAFDVSDYPVVVTLEDHLTPKLQAKVAEMVTDIFGEMLFTPPSGECLKEFPSPASLKKRIMISTKPPKEYKAATDDDLVKKGRSLGDEEVWGREVPSFIRRDRSVDKNDSNGDDDDDDDDDDDGDDKIKKNAPPEYKHLIAIQAGKPKGGITECLKVDPDKVRRLSLSEEQLEKASEKYAKQIVRFTQRNLLRVYPKGTRITSSNYNPLIAWSHGAQMVAFNMQVSFQFPQLHIVAR</sequence>
<comment type="subcellular location">
    <subcellularLocation>
        <location evidence="1">Cell membrane</location>
        <topology evidence="1">Peripheral membrane protein</topology>
    </subcellularLocation>
</comment>
<feature type="domain" description="PI-PLC Y-box" evidence="3">
    <location>
        <begin position="349"/>
        <end position="407"/>
    </location>
</feature>
<protein>
    <submittedName>
        <fullName evidence="4">Phospholipase C phosphatidylinositol-specific Y domain</fullName>
    </submittedName>
</protein>
<keyword evidence="5" id="KW-1185">Reference proteome</keyword>
<evidence type="ECO:0000313" key="5">
    <source>
        <dbReference type="Proteomes" id="UP000694240"/>
    </source>
</evidence>
<organism evidence="4 5">
    <name type="scientific">Arabidopsis thaliana x Arabidopsis arenosa</name>
    <dbReference type="NCBI Taxonomy" id="1240361"/>
    <lineage>
        <taxon>Eukaryota</taxon>
        <taxon>Viridiplantae</taxon>
        <taxon>Streptophyta</taxon>
        <taxon>Embryophyta</taxon>
        <taxon>Tracheophyta</taxon>
        <taxon>Spermatophyta</taxon>
        <taxon>Magnoliopsida</taxon>
        <taxon>eudicotyledons</taxon>
        <taxon>Gunneridae</taxon>
        <taxon>Pentapetalae</taxon>
        <taxon>rosids</taxon>
        <taxon>malvids</taxon>
        <taxon>Brassicales</taxon>
        <taxon>Brassicaceae</taxon>
        <taxon>Camelineae</taxon>
        <taxon>Arabidopsis</taxon>
    </lineage>
</organism>
<dbReference type="InterPro" id="IPR000909">
    <property type="entry name" value="PLipase_C_PInositol-sp_X_dom"/>
</dbReference>
<dbReference type="GO" id="GO:0006629">
    <property type="term" value="P:lipid metabolic process"/>
    <property type="evidence" value="ECO:0007669"/>
    <property type="project" value="InterPro"/>
</dbReference>
<gene>
    <name evidence="4" type="ORF">ISN45_Aa05g024910</name>
</gene>
<dbReference type="SMART" id="SM00148">
    <property type="entry name" value="PLCXc"/>
    <property type="match status" value="1"/>
</dbReference>
<dbReference type="PROSITE" id="PS50007">
    <property type="entry name" value="PIPLC_X_DOMAIN"/>
    <property type="match status" value="1"/>
</dbReference>
<dbReference type="Pfam" id="PF00387">
    <property type="entry name" value="PI-PLC-Y"/>
    <property type="match status" value="1"/>
</dbReference>
<dbReference type="AlphaFoldDB" id="A0A8T1ZRY7"/>
<dbReference type="GO" id="GO:0048015">
    <property type="term" value="P:phosphatidylinositol-mediated signaling"/>
    <property type="evidence" value="ECO:0007669"/>
    <property type="project" value="TreeGrafter"/>
</dbReference>
<dbReference type="PROSITE" id="PS50008">
    <property type="entry name" value="PIPLC_Y_DOMAIN"/>
    <property type="match status" value="1"/>
</dbReference>
<dbReference type="EMBL" id="JAEFBK010000010">
    <property type="protein sequence ID" value="KAG7561031.1"/>
    <property type="molecule type" value="Genomic_DNA"/>
</dbReference>
<reference evidence="4 5" key="1">
    <citation type="submission" date="2020-12" db="EMBL/GenBank/DDBJ databases">
        <title>Concerted genomic and epigenomic changes stabilize Arabidopsis allopolyploids.</title>
        <authorList>
            <person name="Chen Z."/>
        </authorList>
    </citation>
    <scope>NUCLEOTIDE SEQUENCE [LARGE SCALE GENOMIC DNA]</scope>
    <source>
        <strain evidence="4">Allo738</strain>
        <tissue evidence="4">Leaf</tissue>
    </source>
</reference>
<evidence type="ECO:0000259" key="3">
    <source>
        <dbReference type="PROSITE" id="PS50008"/>
    </source>
</evidence>
<dbReference type="GO" id="GO:0051209">
    <property type="term" value="P:release of sequestered calcium ion into cytosol"/>
    <property type="evidence" value="ECO:0007669"/>
    <property type="project" value="TreeGrafter"/>
</dbReference>
<dbReference type="GO" id="GO:0005886">
    <property type="term" value="C:plasma membrane"/>
    <property type="evidence" value="ECO:0007669"/>
    <property type="project" value="UniProtKB-SubCell"/>
</dbReference>
<evidence type="ECO:0000256" key="1">
    <source>
        <dbReference type="ARBA" id="ARBA00004202"/>
    </source>
</evidence>